<accession>A0ABQ2SIX9</accession>
<organism evidence="5 6">
    <name type="scientific">Deinococcus knuensis</name>
    <dbReference type="NCBI Taxonomy" id="1837380"/>
    <lineage>
        <taxon>Bacteria</taxon>
        <taxon>Thermotogati</taxon>
        <taxon>Deinococcota</taxon>
        <taxon>Deinococci</taxon>
        <taxon>Deinococcales</taxon>
        <taxon>Deinococcaceae</taxon>
        <taxon>Deinococcus</taxon>
    </lineage>
</organism>
<dbReference type="InterPro" id="IPR001789">
    <property type="entry name" value="Sig_transdc_resp-reg_receiver"/>
</dbReference>
<dbReference type="SMART" id="SM00448">
    <property type="entry name" value="REC"/>
    <property type="match status" value="1"/>
</dbReference>
<evidence type="ECO:0000256" key="1">
    <source>
        <dbReference type="ARBA" id="ARBA00022553"/>
    </source>
</evidence>
<proteinExistence type="predicted"/>
<gene>
    <name evidence="5" type="ORF">GCM10008961_23970</name>
</gene>
<dbReference type="PROSITE" id="PS50110">
    <property type="entry name" value="RESPONSE_REGULATORY"/>
    <property type="match status" value="1"/>
</dbReference>
<dbReference type="EMBL" id="BMQO01000011">
    <property type="protein sequence ID" value="GGS31349.1"/>
    <property type="molecule type" value="Genomic_DNA"/>
</dbReference>
<keyword evidence="1 2" id="KW-0597">Phosphoprotein</keyword>
<evidence type="ECO:0000259" key="4">
    <source>
        <dbReference type="PROSITE" id="PS50110"/>
    </source>
</evidence>
<dbReference type="Gene3D" id="3.30.450.30">
    <property type="entry name" value="Dynein light chain 2a, cytoplasmic"/>
    <property type="match status" value="1"/>
</dbReference>
<dbReference type="InterPro" id="IPR011006">
    <property type="entry name" value="CheY-like_superfamily"/>
</dbReference>
<protein>
    <recommendedName>
        <fullName evidence="4">Response regulatory domain-containing protein</fullName>
    </recommendedName>
</protein>
<feature type="domain" description="Response regulatory" evidence="4">
    <location>
        <begin position="12"/>
        <end position="125"/>
    </location>
</feature>
<dbReference type="Gene3D" id="3.40.50.2300">
    <property type="match status" value="1"/>
</dbReference>
<evidence type="ECO:0000313" key="6">
    <source>
        <dbReference type="Proteomes" id="UP000620633"/>
    </source>
</evidence>
<reference evidence="6" key="1">
    <citation type="journal article" date="2019" name="Int. J. Syst. Evol. Microbiol.">
        <title>The Global Catalogue of Microorganisms (GCM) 10K type strain sequencing project: providing services to taxonomists for standard genome sequencing and annotation.</title>
        <authorList>
            <consortium name="The Broad Institute Genomics Platform"/>
            <consortium name="The Broad Institute Genome Sequencing Center for Infectious Disease"/>
            <person name="Wu L."/>
            <person name="Ma J."/>
        </authorList>
    </citation>
    <scope>NUCLEOTIDE SEQUENCE [LARGE SCALE GENOMIC DNA]</scope>
    <source>
        <strain evidence="6">JCM 31406</strain>
    </source>
</reference>
<dbReference type="InterPro" id="IPR050595">
    <property type="entry name" value="Bact_response_regulator"/>
</dbReference>
<dbReference type="PANTHER" id="PTHR44591:SF3">
    <property type="entry name" value="RESPONSE REGULATORY DOMAIN-CONTAINING PROTEIN"/>
    <property type="match status" value="1"/>
</dbReference>
<dbReference type="CDD" id="cd00156">
    <property type="entry name" value="REC"/>
    <property type="match status" value="1"/>
</dbReference>
<dbReference type="SUPFAM" id="SSF52172">
    <property type="entry name" value="CheY-like"/>
    <property type="match status" value="1"/>
</dbReference>
<evidence type="ECO:0000256" key="2">
    <source>
        <dbReference type="PROSITE-ProRule" id="PRU00169"/>
    </source>
</evidence>
<keyword evidence="6" id="KW-1185">Reference proteome</keyword>
<feature type="region of interest" description="Disordered" evidence="3">
    <location>
        <begin position="130"/>
        <end position="149"/>
    </location>
</feature>
<evidence type="ECO:0000256" key="3">
    <source>
        <dbReference type="SAM" id="MobiDB-lite"/>
    </source>
</evidence>
<dbReference type="Proteomes" id="UP000620633">
    <property type="component" value="Unassembled WGS sequence"/>
</dbReference>
<dbReference type="RefSeq" id="WP_189102040.1">
    <property type="nucleotide sequence ID" value="NZ_BMQO01000011.1"/>
</dbReference>
<sequence>MNPSDLPPTPTTILVVDDSVSVRKALERILAPQGYVVRMADSAENALLNLEPLPDMILADILMPGMSGLELARILGDRQLNIPVMLMSGIVDDVTQRDASNAGACGVLRKPFTPTELLPAIEPHLQAALARRQDTPASSEPVPAVSEPAPVAAPQAAAAPAVAAPVAPAPAAPAPVAPVPAAPVPVAAAPVPASPAPAAPTHTHSGPLASLRAVPGVLGAVLYDADGERQDAFGEALSENFGMYARFLVTAAATASFHLNRGDLSGVQVTYGQQTLLLTPYRDGQLVTLLAAASDAAAVHGWQGAQLN</sequence>
<dbReference type="Pfam" id="PF00072">
    <property type="entry name" value="Response_reg"/>
    <property type="match status" value="1"/>
</dbReference>
<feature type="compositionally biased region" description="Low complexity" evidence="3">
    <location>
        <begin position="136"/>
        <end position="149"/>
    </location>
</feature>
<evidence type="ECO:0000313" key="5">
    <source>
        <dbReference type="EMBL" id="GGS31349.1"/>
    </source>
</evidence>
<feature type="modified residue" description="4-aspartylphosphate" evidence="2">
    <location>
        <position position="60"/>
    </location>
</feature>
<comment type="caution">
    <text evidence="5">The sequence shown here is derived from an EMBL/GenBank/DDBJ whole genome shotgun (WGS) entry which is preliminary data.</text>
</comment>
<dbReference type="PANTHER" id="PTHR44591">
    <property type="entry name" value="STRESS RESPONSE REGULATOR PROTEIN 1"/>
    <property type="match status" value="1"/>
</dbReference>
<name>A0ABQ2SIX9_9DEIO</name>